<sequence length="119" mass="14035">MSLRTYLRALNDLNQHLTAHHSIEEKYVFPILATRMPSFAENEEHRQSHEGIHKGLDRLGALTKTYREDPTSFSPEEVRKCLESFKDVLMRHMDDEVKDLGAENMKKYWKLEEIDELGF</sequence>
<dbReference type="PANTHER" id="PTHR38048:SF1">
    <property type="entry name" value="HEMERYTHRIN-LIKE DOMAIN-CONTAINING PROTEIN"/>
    <property type="match status" value="1"/>
</dbReference>
<name>A0A4Y7QB26_9AGAM</name>
<feature type="domain" description="Hemerythrin-like" evidence="1">
    <location>
        <begin position="6"/>
        <end position="99"/>
    </location>
</feature>
<evidence type="ECO:0000313" key="3">
    <source>
        <dbReference type="Proteomes" id="UP000294933"/>
    </source>
</evidence>
<dbReference type="InterPro" id="IPR012312">
    <property type="entry name" value="Hemerythrin-like"/>
</dbReference>
<dbReference type="PANTHER" id="PTHR38048">
    <property type="entry name" value="EXPRESSED PROTEIN"/>
    <property type="match status" value="1"/>
</dbReference>
<dbReference type="InterPro" id="IPR053206">
    <property type="entry name" value="Dimeric_xanthone_biosynth"/>
</dbReference>
<dbReference type="Gene3D" id="1.20.120.520">
    <property type="entry name" value="nmb1532 protein domain like"/>
    <property type="match status" value="1"/>
</dbReference>
<gene>
    <name evidence="2" type="ORF">BD410DRAFT_744576</name>
</gene>
<evidence type="ECO:0000313" key="2">
    <source>
        <dbReference type="EMBL" id="TDL24877.1"/>
    </source>
</evidence>
<proteinExistence type="predicted"/>
<protein>
    <recommendedName>
        <fullName evidence="1">Hemerythrin-like domain-containing protein</fullName>
    </recommendedName>
</protein>
<dbReference type="Proteomes" id="UP000294933">
    <property type="component" value="Unassembled WGS sequence"/>
</dbReference>
<dbReference type="EMBL" id="ML170165">
    <property type="protein sequence ID" value="TDL24877.1"/>
    <property type="molecule type" value="Genomic_DNA"/>
</dbReference>
<keyword evidence="3" id="KW-1185">Reference proteome</keyword>
<dbReference type="CDD" id="cd12108">
    <property type="entry name" value="Hr-like"/>
    <property type="match status" value="1"/>
</dbReference>
<dbReference type="VEuPathDB" id="FungiDB:BD410DRAFT_744576"/>
<dbReference type="Pfam" id="PF01814">
    <property type="entry name" value="Hemerythrin"/>
    <property type="match status" value="1"/>
</dbReference>
<accession>A0A4Y7QB26</accession>
<dbReference type="STRING" id="50990.A0A4Y7QB26"/>
<organism evidence="2 3">
    <name type="scientific">Rickenella mellea</name>
    <dbReference type="NCBI Taxonomy" id="50990"/>
    <lineage>
        <taxon>Eukaryota</taxon>
        <taxon>Fungi</taxon>
        <taxon>Dikarya</taxon>
        <taxon>Basidiomycota</taxon>
        <taxon>Agaricomycotina</taxon>
        <taxon>Agaricomycetes</taxon>
        <taxon>Hymenochaetales</taxon>
        <taxon>Rickenellaceae</taxon>
        <taxon>Rickenella</taxon>
    </lineage>
</organism>
<dbReference type="OrthoDB" id="10044044at2759"/>
<evidence type="ECO:0000259" key="1">
    <source>
        <dbReference type="Pfam" id="PF01814"/>
    </source>
</evidence>
<reference evidence="2 3" key="1">
    <citation type="submission" date="2018-06" db="EMBL/GenBank/DDBJ databases">
        <title>A transcriptomic atlas of mushroom development highlights an independent origin of complex multicellularity.</title>
        <authorList>
            <consortium name="DOE Joint Genome Institute"/>
            <person name="Krizsan K."/>
            <person name="Almasi E."/>
            <person name="Merenyi Z."/>
            <person name="Sahu N."/>
            <person name="Viragh M."/>
            <person name="Koszo T."/>
            <person name="Mondo S."/>
            <person name="Kiss B."/>
            <person name="Balint B."/>
            <person name="Kues U."/>
            <person name="Barry K."/>
            <person name="Hegedus J.C."/>
            <person name="Henrissat B."/>
            <person name="Johnson J."/>
            <person name="Lipzen A."/>
            <person name="Ohm R."/>
            <person name="Nagy I."/>
            <person name="Pangilinan J."/>
            <person name="Yan J."/>
            <person name="Xiong Y."/>
            <person name="Grigoriev I.V."/>
            <person name="Hibbett D.S."/>
            <person name="Nagy L.G."/>
        </authorList>
    </citation>
    <scope>NUCLEOTIDE SEQUENCE [LARGE SCALE GENOMIC DNA]</scope>
    <source>
        <strain evidence="2 3">SZMC22713</strain>
    </source>
</reference>
<dbReference type="AlphaFoldDB" id="A0A4Y7QB26"/>